<evidence type="ECO:0000313" key="2">
    <source>
        <dbReference type="Proteomes" id="UP000294498"/>
    </source>
</evidence>
<keyword evidence="2" id="KW-1185">Reference proteome</keyword>
<dbReference type="AlphaFoldDB" id="A0A4R8DI13"/>
<organism evidence="1 2">
    <name type="scientific">Dinghuibacter silviterrae</name>
    <dbReference type="NCBI Taxonomy" id="1539049"/>
    <lineage>
        <taxon>Bacteria</taxon>
        <taxon>Pseudomonadati</taxon>
        <taxon>Bacteroidota</taxon>
        <taxon>Chitinophagia</taxon>
        <taxon>Chitinophagales</taxon>
        <taxon>Chitinophagaceae</taxon>
        <taxon>Dinghuibacter</taxon>
    </lineage>
</organism>
<evidence type="ECO:0008006" key="3">
    <source>
        <dbReference type="Google" id="ProtNLM"/>
    </source>
</evidence>
<protein>
    <recommendedName>
        <fullName evidence="3">Phosphoribosylpyrophosphate synthetase</fullName>
    </recommendedName>
</protein>
<gene>
    <name evidence="1" type="ORF">EDB95_4760</name>
</gene>
<dbReference type="Proteomes" id="UP000294498">
    <property type="component" value="Unassembled WGS sequence"/>
</dbReference>
<name>A0A4R8DI13_9BACT</name>
<dbReference type="OrthoDB" id="8418771at2"/>
<dbReference type="EMBL" id="SODV01000002">
    <property type="protein sequence ID" value="TDW96924.1"/>
    <property type="molecule type" value="Genomic_DNA"/>
</dbReference>
<comment type="caution">
    <text evidence="1">The sequence shown here is derived from an EMBL/GenBank/DDBJ whole genome shotgun (WGS) entry which is preliminary data.</text>
</comment>
<proteinExistence type="predicted"/>
<evidence type="ECO:0000313" key="1">
    <source>
        <dbReference type="EMBL" id="TDW96924.1"/>
    </source>
</evidence>
<reference evidence="1 2" key="1">
    <citation type="submission" date="2019-03" db="EMBL/GenBank/DDBJ databases">
        <title>Genomic Encyclopedia of Type Strains, Phase IV (KMG-IV): sequencing the most valuable type-strain genomes for metagenomic binning, comparative biology and taxonomic classification.</title>
        <authorList>
            <person name="Goeker M."/>
        </authorList>
    </citation>
    <scope>NUCLEOTIDE SEQUENCE [LARGE SCALE GENOMIC DNA]</scope>
    <source>
        <strain evidence="1 2">DSM 100059</strain>
    </source>
</reference>
<sequence length="106" mass="12221">MNTLSEVLDRLDQKGIRELTFTQQGMTVDETRFYKPSELLITKVFRFEGVSDPSDMSIVYVFDLGANTYGYSVNAYGVYDDQDAAYDNFIREVPEKDHGEQLLFQL</sequence>
<accession>A0A4R8DI13</accession>
<dbReference type="RefSeq" id="WP_133998233.1">
    <property type="nucleotide sequence ID" value="NZ_SODV01000002.1"/>
</dbReference>